<evidence type="ECO:0000313" key="2">
    <source>
        <dbReference type="Proteomes" id="UP000095283"/>
    </source>
</evidence>
<keyword evidence="1" id="KW-0812">Transmembrane</keyword>
<evidence type="ECO:0000256" key="1">
    <source>
        <dbReference type="SAM" id="Phobius"/>
    </source>
</evidence>
<keyword evidence="2" id="KW-1185">Reference proteome</keyword>
<dbReference type="WBParaSite" id="Hba_15217">
    <property type="protein sequence ID" value="Hba_15217"/>
    <property type="gene ID" value="Hba_15217"/>
</dbReference>
<evidence type="ECO:0000313" key="3">
    <source>
        <dbReference type="WBParaSite" id="Hba_15217"/>
    </source>
</evidence>
<organism evidence="2 3">
    <name type="scientific">Heterorhabditis bacteriophora</name>
    <name type="common">Entomopathogenic nematode worm</name>
    <dbReference type="NCBI Taxonomy" id="37862"/>
    <lineage>
        <taxon>Eukaryota</taxon>
        <taxon>Metazoa</taxon>
        <taxon>Ecdysozoa</taxon>
        <taxon>Nematoda</taxon>
        <taxon>Chromadorea</taxon>
        <taxon>Rhabditida</taxon>
        <taxon>Rhabditina</taxon>
        <taxon>Rhabditomorpha</taxon>
        <taxon>Strongyloidea</taxon>
        <taxon>Heterorhabditidae</taxon>
        <taxon>Heterorhabditis</taxon>
    </lineage>
</organism>
<dbReference type="AlphaFoldDB" id="A0A1I7XC53"/>
<keyword evidence="1" id="KW-1133">Transmembrane helix</keyword>
<keyword evidence="1" id="KW-0472">Membrane</keyword>
<protein>
    <submittedName>
        <fullName evidence="3">Ovule protein</fullName>
    </submittedName>
</protein>
<feature type="transmembrane region" description="Helical" evidence="1">
    <location>
        <begin position="51"/>
        <end position="70"/>
    </location>
</feature>
<proteinExistence type="predicted"/>
<name>A0A1I7XC53_HETBA</name>
<sequence>MLSHRSLFKKFVAAADPVNKVEVEDLLPLLPTVPRGKKFCGRLIAKFFSHLPRSIEMITITLLFLTYAVYF</sequence>
<dbReference type="Proteomes" id="UP000095283">
    <property type="component" value="Unplaced"/>
</dbReference>
<reference evidence="3" key="1">
    <citation type="submission" date="2016-11" db="UniProtKB">
        <authorList>
            <consortium name="WormBaseParasite"/>
        </authorList>
    </citation>
    <scope>IDENTIFICATION</scope>
</reference>
<accession>A0A1I7XC53</accession>